<sequence length="163" mass="18819">MMLRKRAWDMMRDEYPTVQEDASLAEAIRVMREAMVEAPDSQVVVVQTKGGKLKGTINLWQLFKAVKQSVLKDENLTLDGEVDWDQQFANACLICTQLRLDEYIIPNPPLLKPNDPILVVLDVFLKSRRDWALVVEADKVMGVVYVTDVYRDMTRDMVQIFKK</sequence>
<dbReference type="InterPro" id="IPR046342">
    <property type="entry name" value="CBS_dom_sf"/>
</dbReference>
<keyword evidence="4" id="KW-1185">Reference proteome</keyword>
<dbReference type="InterPro" id="IPR000644">
    <property type="entry name" value="CBS_dom"/>
</dbReference>
<proteinExistence type="predicted"/>
<dbReference type="PROSITE" id="PS51371">
    <property type="entry name" value="CBS"/>
    <property type="match status" value="2"/>
</dbReference>
<gene>
    <name evidence="3" type="ORF">BerOc1_01194</name>
</gene>
<dbReference type="EMBL" id="LKAQ01000004">
    <property type="protein sequence ID" value="OIQ49269.1"/>
    <property type="molecule type" value="Genomic_DNA"/>
</dbReference>
<dbReference type="Pfam" id="PF00571">
    <property type="entry name" value="CBS"/>
    <property type="match status" value="2"/>
</dbReference>
<protein>
    <submittedName>
        <fullName evidence="3">CBS domain protein</fullName>
    </submittedName>
</protein>
<name>A0A1J5MRM1_9BACT</name>
<dbReference type="Gene3D" id="3.10.580.10">
    <property type="entry name" value="CBS-domain"/>
    <property type="match status" value="1"/>
</dbReference>
<evidence type="ECO:0000313" key="3">
    <source>
        <dbReference type="EMBL" id="OIQ49269.1"/>
    </source>
</evidence>
<keyword evidence="1" id="KW-0129">CBS domain</keyword>
<feature type="domain" description="CBS" evidence="2">
    <location>
        <begin position="10"/>
        <end position="74"/>
    </location>
</feature>
<dbReference type="AlphaFoldDB" id="A0A1J5MRM1"/>
<evidence type="ECO:0000256" key="1">
    <source>
        <dbReference type="PROSITE-ProRule" id="PRU00703"/>
    </source>
</evidence>
<dbReference type="SMART" id="SM00116">
    <property type="entry name" value="CBS"/>
    <property type="match status" value="2"/>
</dbReference>
<dbReference type="SUPFAM" id="SSF54631">
    <property type="entry name" value="CBS-domain pair"/>
    <property type="match status" value="1"/>
</dbReference>
<comment type="caution">
    <text evidence="3">The sequence shown here is derived from an EMBL/GenBank/DDBJ whole genome shotgun (WGS) entry which is preliminary data.</text>
</comment>
<feature type="domain" description="CBS" evidence="2">
    <location>
        <begin position="104"/>
        <end position="160"/>
    </location>
</feature>
<accession>A0A1J5MRM1</accession>
<reference evidence="3 4" key="1">
    <citation type="submission" date="2015-09" db="EMBL/GenBank/DDBJ databases">
        <title>Genome of Desulfovibrio dechloracetivorans BerOc1, a mercury methylating strain isolated from highly hydrocarbons and metals contaminated coastal sediments.</title>
        <authorList>
            <person name="Goni Urriza M."/>
            <person name="Gassie C."/>
            <person name="Bouchez O."/>
            <person name="Klopp C."/>
            <person name="Ranchou-Peyruse A."/>
            <person name="Remy G."/>
        </authorList>
    </citation>
    <scope>NUCLEOTIDE SEQUENCE [LARGE SCALE GENOMIC DNA]</scope>
    <source>
        <strain evidence="3 4">BerOc1</strain>
    </source>
</reference>
<dbReference type="RefSeq" id="WP_071544810.1">
    <property type="nucleotide sequence ID" value="NZ_LKAQ01000004.1"/>
</dbReference>
<organism evidence="3 4">
    <name type="scientific">Pseudodesulfovibrio hydrargyri</name>
    <dbReference type="NCBI Taxonomy" id="2125990"/>
    <lineage>
        <taxon>Bacteria</taxon>
        <taxon>Pseudomonadati</taxon>
        <taxon>Thermodesulfobacteriota</taxon>
        <taxon>Desulfovibrionia</taxon>
        <taxon>Desulfovibrionales</taxon>
        <taxon>Desulfovibrionaceae</taxon>
    </lineage>
</organism>
<evidence type="ECO:0000259" key="2">
    <source>
        <dbReference type="PROSITE" id="PS51371"/>
    </source>
</evidence>
<dbReference type="OrthoDB" id="5453458at2"/>
<evidence type="ECO:0000313" key="4">
    <source>
        <dbReference type="Proteomes" id="UP000181901"/>
    </source>
</evidence>
<dbReference type="Proteomes" id="UP000181901">
    <property type="component" value="Unassembled WGS sequence"/>
</dbReference>